<dbReference type="RefSeq" id="WP_120024498.1">
    <property type="nucleotide sequence ID" value="NZ_QZFV01000088.1"/>
</dbReference>
<accession>A0A419I2P4</accession>
<evidence type="ECO:0000313" key="2">
    <source>
        <dbReference type="Proteomes" id="UP000285112"/>
    </source>
</evidence>
<gene>
    <name evidence="1" type="ORF">D5S19_17960</name>
</gene>
<dbReference type="EMBL" id="QZFV01000088">
    <property type="protein sequence ID" value="RJQ84213.1"/>
    <property type="molecule type" value="Genomic_DNA"/>
</dbReference>
<organism evidence="1 2">
    <name type="scientific">Amycolatopsis panacis</name>
    <dbReference type="NCBI Taxonomy" id="2340917"/>
    <lineage>
        <taxon>Bacteria</taxon>
        <taxon>Bacillati</taxon>
        <taxon>Actinomycetota</taxon>
        <taxon>Actinomycetes</taxon>
        <taxon>Pseudonocardiales</taxon>
        <taxon>Pseudonocardiaceae</taxon>
        <taxon>Amycolatopsis</taxon>
    </lineage>
</organism>
<comment type="caution">
    <text evidence="1">The sequence shown here is derived from an EMBL/GenBank/DDBJ whole genome shotgun (WGS) entry which is preliminary data.</text>
</comment>
<keyword evidence="2" id="KW-1185">Reference proteome</keyword>
<protein>
    <submittedName>
        <fullName evidence="1">Uncharacterized protein</fullName>
    </submittedName>
</protein>
<dbReference type="Proteomes" id="UP000285112">
    <property type="component" value="Unassembled WGS sequence"/>
</dbReference>
<reference evidence="1 2" key="1">
    <citation type="submission" date="2018-09" db="EMBL/GenBank/DDBJ databases">
        <title>YIM PH 21725 draft genome.</title>
        <authorList>
            <person name="Miao C."/>
        </authorList>
    </citation>
    <scope>NUCLEOTIDE SEQUENCE [LARGE SCALE GENOMIC DNA]</scope>
    <source>
        <strain evidence="2">YIM PH21725</strain>
    </source>
</reference>
<dbReference type="AlphaFoldDB" id="A0A419I2P4"/>
<proteinExistence type="predicted"/>
<evidence type="ECO:0000313" key="1">
    <source>
        <dbReference type="EMBL" id="RJQ84213.1"/>
    </source>
</evidence>
<name>A0A419I2P4_9PSEU</name>
<sequence length="71" mass="7869">MSKINYVSLNHLALVTDDLDAAVRDENYPHRHYFLSPGRGGSIGFSVSARDLDLEPWSDDADPVPAAREQV</sequence>
<dbReference type="OrthoDB" id="5242400at2"/>